<keyword evidence="1" id="KW-1133">Transmembrane helix</keyword>
<protein>
    <submittedName>
        <fullName evidence="2">Uncharacterized protein</fullName>
    </submittedName>
</protein>
<evidence type="ECO:0000313" key="3">
    <source>
        <dbReference type="Proteomes" id="UP000239724"/>
    </source>
</evidence>
<reference evidence="2 3" key="1">
    <citation type="journal article" date="2018" name="Arch. Microbiol.">
        <title>New insights into the metabolic potential of the phototrophic purple bacterium Rhodopila globiformis DSM 161(T) from its draft genome sequence and evidence for a vanadium-dependent nitrogenase.</title>
        <authorList>
            <person name="Imhoff J.F."/>
            <person name="Rahn T."/>
            <person name="Kunzel S."/>
            <person name="Neulinger S.C."/>
        </authorList>
    </citation>
    <scope>NUCLEOTIDE SEQUENCE [LARGE SCALE GENOMIC DNA]</scope>
    <source>
        <strain evidence="2 3">DSM 161</strain>
    </source>
</reference>
<organism evidence="2 3">
    <name type="scientific">Rhodopila globiformis</name>
    <name type="common">Rhodopseudomonas globiformis</name>
    <dbReference type="NCBI Taxonomy" id="1071"/>
    <lineage>
        <taxon>Bacteria</taxon>
        <taxon>Pseudomonadati</taxon>
        <taxon>Pseudomonadota</taxon>
        <taxon>Alphaproteobacteria</taxon>
        <taxon>Acetobacterales</taxon>
        <taxon>Acetobacteraceae</taxon>
        <taxon>Rhodopila</taxon>
    </lineage>
</organism>
<dbReference type="AlphaFoldDB" id="A0A2S6N0A3"/>
<keyword evidence="1" id="KW-0812">Transmembrane</keyword>
<comment type="caution">
    <text evidence="2">The sequence shown here is derived from an EMBL/GenBank/DDBJ whole genome shotgun (WGS) entry which is preliminary data.</text>
</comment>
<name>A0A2S6N0A3_RHOGL</name>
<keyword evidence="1" id="KW-0472">Membrane</keyword>
<keyword evidence="3" id="KW-1185">Reference proteome</keyword>
<dbReference type="Proteomes" id="UP000239724">
    <property type="component" value="Unassembled WGS sequence"/>
</dbReference>
<proteinExistence type="predicted"/>
<evidence type="ECO:0000256" key="1">
    <source>
        <dbReference type="SAM" id="Phobius"/>
    </source>
</evidence>
<accession>A0A2S6N0A3</accession>
<dbReference type="EMBL" id="NHRY01000250">
    <property type="protein sequence ID" value="PPQ28057.1"/>
    <property type="molecule type" value="Genomic_DNA"/>
</dbReference>
<feature type="transmembrane region" description="Helical" evidence="1">
    <location>
        <begin position="82"/>
        <end position="99"/>
    </location>
</feature>
<evidence type="ECO:0000313" key="2">
    <source>
        <dbReference type="EMBL" id="PPQ28057.1"/>
    </source>
</evidence>
<sequence length="100" mass="10620">MAAISSMMENPGLILLTGISTTAGGSAMVVGHNVWSGGILPVVVTLLGWLTLIKGLAVMATPPHTLAAFYRAMNLPAWFRRYMAVIVVFSAWLTVASFLV</sequence>
<gene>
    <name evidence="2" type="ORF">CCS01_25660</name>
</gene>